<organism evidence="1 2">
    <name type="scientific">Pistacia atlantica</name>
    <dbReference type="NCBI Taxonomy" id="434234"/>
    <lineage>
        <taxon>Eukaryota</taxon>
        <taxon>Viridiplantae</taxon>
        <taxon>Streptophyta</taxon>
        <taxon>Embryophyta</taxon>
        <taxon>Tracheophyta</taxon>
        <taxon>Spermatophyta</taxon>
        <taxon>Magnoliopsida</taxon>
        <taxon>eudicotyledons</taxon>
        <taxon>Gunneridae</taxon>
        <taxon>Pentapetalae</taxon>
        <taxon>rosids</taxon>
        <taxon>malvids</taxon>
        <taxon>Sapindales</taxon>
        <taxon>Anacardiaceae</taxon>
        <taxon>Pistacia</taxon>
    </lineage>
</organism>
<proteinExistence type="predicted"/>
<dbReference type="Proteomes" id="UP001164250">
    <property type="component" value="Chromosome 15"/>
</dbReference>
<gene>
    <name evidence="1" type="ORF">Patl1_34170</name>
</gene>
<sequence>MPHSSIGVFSFLDGQPTTGPAAQRWGSAGVRNKSATLLKSGNLVLHEVNSNVSIRRLLWKSFDYPTDTLLPGMKLGINLQTGHKWFLQSWITEDSPAQGSFTLGMDSNNTSKLVIWWRGEVYWTGELSLNEQSMSSNSWTISNFEFRLVANEQEKYLTLFSTGYPDDILKIQPNVSSQIQELVDSGLVSSEKVYQKDPICRRDAPFFESRYGLMSRDGFKFTESENMSYIDCELKCWNNCSCAAYSTHIAVLVVRFGAEKQISQNLTGNLSIHGIYASFSLKKTILLQKTRGGLY</sequence>
<evidence type="ECO:0000313" key="2">
    <source>
        <dbReference type="Proteomes" id="UP001164250"/>
    </source>
</evidence>
<keyword evidence="2" id="KW-1185">Reference proteome</keyword>
<accession>A0ACC0ZWZ2</accession>
<comment type="caution">
    <text evidence="1">The sequence shown here is derived from an EMBL/GenBank/DDBJ whole genome shotgun (WGS) entry which is preliminary data.</text>
</comment>
<dbReference type="EMBL" id="CM047910">
    <property type="protein sequence ID" value="KAJ0076320.1"/>
    <property type="molecule type" value="Genomic_DNA"/>
</dbReference>
<evidence type="ECO:0000313" key="1">
    <source>
        <dbReference type="EMBL" id="KAJ0076320.1"/>
    </source>
</evidence>
<protein>
    <submittedName>
        <fullName evidence="1">Uncharacterized protein</fullName>
    </submittedName>
</protein>
<reference evidence="2" key="1">
    <citation type="journal article" date="2023" name="G3 (Bethesda)">
        <title>Genome assembly and association tests identify interacting loci associated with vigor, precocity, and sex in interspecific pistachio rootstocks.</title>
        <authorList>
            <person name="Palmer W."/>
            <person name="Jacygrad E."/>
            <person name="Sagayaradj S."/>
            <person name="Cavanaugh K."/>
            <person name="Han R."/>
            <person name="Bertier L."/>
            <person name="Beede B."/>
            <person name="Kafkas S."/>
            <person name="Golino D."/>
            <person name="Preece J."/>
            <person name="Michelmore R."/>
        </authorList>
    </citation>
    <scope>NUCLEOTIDE SEQUENCE [LARGE SCALE GENOMIC DNA]</scope>
</reference>
<name>A0ACC0ZWZ2_9ROSI</name>